<dbReference type="EMBL" id="CACSLK010020742">
    <property type="protein sequence ID" value="CAA0821410.1"/>
    <property type="molecule type" value="Genomic_DNA"/>
</dbReference>
<evidence type="ECO:0000313" key="4">
    <source>
        <dbReference type="Proteomes" id="UP001153555"/>
    </source>
</evidence>
<dbReference type="PANTHER" id="PTHR47584">
    <property type="match status" value="1"/>
</dbReference>
<keyword evidence="4" id="KW-1185">Reference proteome</keyword>
<dbReference type="Pfam" id="PF12776">
    <property type="entry name" value="Myb_DNA-bind_3"/>
    <property type="match status" value="1"/>
</dbReference>
<evidence type="ECO:0000259" key="2">
    <source>
        <dbReference type="Pfam" id="PF12776"/>
    </source>
</evidence>
<gene>
    <name evidence="3" type="ORF">SHERM_19412</name>
</gene>
<organism evidence="3 4">
    <name type="scientific">Striga hermonthica</name>
    <name type="common">Purple witchweed</name>
    <name type="synonym">Buchnera hermonthica</name>
    <dbReference type="NCBI Taxonomy" id="68872"/>
    <lineage>
        <taxon>Eukaryota</taxon>
        <taxon>Viridiplantae</taxon>
        <taxon>Streptophyta</taxon>
        <taxon>Embryophyta</taxon>
        <taxon>Tracheophyta</taxon>
        <taxon>Spermatophyta</taxon>
        <taxon>Magnoliopsida</taxon>
        <taxon>eudicotyledons</taxon>
        <taxon>Gunneridae</taxon>
        <taxon>Pentapetalae</taxon>
        <taxon>asterids</taxon>
        <taxon>lamiids</taxon>
        <taxon>Lamiales</taxon>
        <taxon>Orobanchaceae</taxon>
        <taxon>Buchnereae</taxon>
        <taxon>Striga</taxon>
    </lineage>
</organism>
<dbReference type="InterPro" id="IPR045026">
    <property type="entry name" value="LIMYB"/>
</dbReference>
<dbReference type="Proteomes" id="UP001153555">
    <property type="component" value="Unassembled WGS sequence"/>
</dbReference>
<comment type="caution">
    <text evidence="3">The sequence shown here is derived from an EMBL/GenBank/DDBJ whole genome shotgun (WGS) entry which is preliminary data.</text>
</comment>
<evidence type="ECO:0000313" key="3">
    <source>
        <dbReference type="EMBL" id="CAA0821410.1"/>
    </source>
</evidence>
<feature type="domain" description="Myb/SANT-like" evidence="2">
    <location>
        <begin position="15"/>
        <end position="110"/>
    </location>
</feature>
<protein>
    <recommendedName>
        <fullName evidence="2">Myb/SANT-like domain-containing protein</fullName>
    </recommendedName>
</protein>
<sequence length="276" mass="31443">MDNIGCSKGKKIEAKWTPQTKAQFIQLMLEEVLNQICVEGNFSTAQWNSIASKLNELCSPVPPYELKQLHGEQARLKAYWRRFHTMRTSATGFGWCPNQNMITRGDEAWKIWTQRHPDDENVKNRKCPHYDELTTIFIGTTAAGSLATASTQPPQGRTRVRRSPAFILENEMLSESGEGYTPDSSHSTRRRRAPSQSIDTVMNSFAETRMAIQQAAQTMTERAVVELEAYTDLSVDVVMLVLIKFEVPFNLRMFVSLKVEAHRRALIARWVDESSQ</sequence>
<dbReference type="PANTHER" id="PTHR47584:SF14">
    <property type="entry name" value="L10-INTERACTING MYB DOMAIN-CONTAINING PROTEIN-LIKE"/>
    <property type="match status" value="1"/>
</dbReference>
<reference evidence="3" key="1">
    <citation type="submission" date="2019-12" db="EMBL/GenBank/DDBJ databases">
        <authorList>
            <person name="Scholes J."/>
        </authorList>
    </citation>
    <scope>NUCLEOTIDE SEQUENCE</scope>
</reference>
<evidence type="ECO:0000256" key="1">
    <source>
        <dbReference type="SAM" id="MobiDB-lite"/>
    </source>
</evidence>
<dbReference type="InterPro" id="IPR024752">
    <property type="entry name" value="Myb/SANT-like_dom"/>
</dbReference>
<dbReference type="OrthoDB" id="1304165at2759"/>
<proteinExistence type="predicted"/>
<accession>A0A9N7N6H6</accession>
<feature type="region of interest" description="Disordered" evidence="1">
    <location>
        <begin position="175"/>
        <end position="196"/>
    </location>
</feature>
<dbReference type="AlphaFoldDB" id="A0A9N7N6H6"/>
<name>A0A9N7N6H6_STRHE</name>